<reference evidence="2 3" key="1">
    <citation type="submission" date="2016-10" db="EMBL/GenBank/DDBJ databases">
        <authorList>
            <person name="de Groot N.N."/>
        </authorList>
    </citation>
    <scope>NUCLEOTIDE SEQUENCE [LARGE SCALE GENOMIC DNA]</scope>
    <source>
        <strain evidence="2 3">L 420-91</strain>
    </source>
</reference>
<accession>A0A1G8F539</accession>
<gene>
    <name evidence="2" type="ORF">SAMN04489735_105614</name>
</gene>
<evidence type="ECO:0000256" key="1">
    <source>
        <dbReference type="SAM" id="MobiDB-lite"/>
    </source>
</evidence>
<feature type="region of interest" description="Disordered" evidence="1">
    <location>
        <begin position="1"/>
        <end position="20"/>
    </location>
</feature>
<proteinExistence type="predicted"/>
<dbReference type="RefSeq" id="WP_091261441.1">
    <property type="nucleotide sequence ID" value="NZ_FNDE01000056.1"/>
</dbReference>
<evidence type="ECO:0000313" key="3">
    <source>
        <dbReference type="Proteomes" id="UP000198956"/>
    </source>
</evidence>
<dbReference type="EMBL" id="FNDE01000056">
    <property type="protein sequence ID" value="SDH77228.1"/>
    <property type="molecule type" value="Genomic_DNA"/>
</dbReference>
<sequence>MSEQKERIQKSAEKPAEKVRKIKCEGPIHETNGASIFRLQKQRGSLDIYPGQILTIGNEITKEEAEQLLAATSWKFSEVK</sequence>
<dbReference type="Proteomes" id="UP000198956">
    <property type="component" value="Unassembled WGS sequence"/>
</dbReference>
<organism evidence="2 3">
    <name type="scientific">Aneurinibacillus thermoaerophilus</name>
    <dbReference type="NCBI Taxonomy" id="143495"/>
    <lineage>
        <taxon>Bacteria</taxon>
        <taxon>Bacillati</taxon>
        <taxon>Bacillota</taxon>
        <taxon>Bacilli</taxon>
        <taxon>Bacillales</taxon>
        <taxon>Paenibacillaceae</taxon>
        <taxon>Aneurinibacillus group</taxon>
        <taxon>Aneurinibacillus</taxon>
    </lineage>
</organism>
<dbReference type="AlphaFoldDB" id="A0A1G8F539"/>
<protein>
    <submittedName>
        <fullName evidence="2">Uncharacterized protein</fullName>
    </submittedName>
</protein>
<name>A0A1G8F539_ANETH</name>
<evidence type="ECO:0000313" key="2">
    <source>
        <dbReference type="EMBL" id="SDH77228.1"/>
    </source>
</evidence>